<dbReference type="Pfam" id="PF07690">
    <property type="entry name" value="MFS_1"/>
    <property type="match status" value="1"/>
</dbReference>
<feature type="transmembrane region" description="Helical" evidence="4">
    <location>
        <begin position="133"/>
        <end position="153"/>
    </location>
</feature>
<dbReference type="SUPFAM" id="SSF103473">
    <property type="entry name" value="MFS general substrate transporter"/>
    <property type="match status" value="1"/>
</dbReference>
<feature type="transmembrane region" description="Helical" evidence="4">
    <location>
        <begin position="192"/>
        <end position="217"/>
    </location>
</feature>
<dbReference type="KEGG" id="poj:PtoMrB4_29660"/>
<accession>A0A679GN87</accession>
<evidence type="ECO:0000256" key="3">
    <source>
        <dbReference type="ARBA" id="ARBA00023136"/>
    </source>
</evidence>
<feature type="transmembrane region" description="Helical" evidence="4">
    <location>
        <begin position="79"/>
        <end position="96"/>
    </location>
</feature>
<dbReference type="Proteomes" id="UP000501237">
    <property type="component" value="Chromosome"/>
</dbReference>
<evidence type="ECO:0000256" key="2">
    <source>
        <dbReference type="ARBA" id="ARBA00022989"/>
    </source>
</evidence>
<organism evidence="5 6">
    <name type="scientific">Metapseudomonas otitidis</name>
    <dbReference type="NCBI Taxonomy" id="319939"/>
    <lineage>
        <taxon>Bacteria</taxon>
        <taxon>Pseudomonadati</taxon>
        <taxon>Pseudomonadota</taxon>
        <taxon>Gammaproteobacteria</taxon>
        <taxon>Pseudomonadales</taxon>
        <taxon>Pseudomonadaceae</taxon>
        <taxon>Metapseudomonas</taxon>
    </lineage>
</organism>
<dbReference type="RefSeq" id="WP_172433756.1">
    <property type="nucleotide sequence ID" value="NZ_AP022642.1"/>
</dbReference>
<feature type="transmembrane region" description="Helical" evidence="4">
    <location>
        <begin position="265"/>
        <end position="283"/>
    </location>
</feature>
<feature type="transmembrane region" description="Helical" evidence="4">
    <location>
        <begin position="47"/>
        <end position="67"/>
    </location>
</feature>
<feature type="transmembrane region" description="Helical" evidence="4">
    <location>
        <begin position="352"/>
        <end position="372"/>
    </location>
</feature>
<keyword evidence="3 4" id="KW-0472">Membrane</keyword>
<protein>
    <recommendedName>
        <fullName evidence="7">MFS transporter</fullName>
    </recommendedName>
</protein>
<dbReference type="InterPro" id="IPR011701">
    <property type="entry name" value="MFS"/>
</dbReference>
<reference evidence="5 6" key="1">
    <citation type="journal article" date="2020" name="Microbiol. Resour. Announc.">
        <title>Complete genome sequence of Pseudomonas otitidis strain MrB4, isolated from Lake Biwa in Japan.</title>
        <authorList>
            <person name="Miyazaki K."/>
            <person name="Hase E."/>
            <person name="Maruya T."/>
        </authorList>
    </citation>
    <scope>NUCLEOTIDE SEQUENCE [LARGE SCALE GENOMIC DNA]</scope>
    <source>
        <strain evidence="5 6">MrB4</strain>
    </source>
</reference>
<dbReference type="AlphaFoldDB" id="A0A679GN87"/>
<feature type="transmembrane region" description="Helical" evidence="4">
    <location>
        <begin position="159"/>
        <end position="180"/>
    </location>
</feature>
<keyword evidence="1 4" id="KW-0812">Transmembrane</keyword>
<dbReference type="Gene3D" id="1.20.1250.20">
    <property type="entry name" value="MFS general substrate transporter like domains"/>
    <property type="match status" value="2"/>
</dbReference>
<sequence length="386" mass="39354">MITHHSRAARAACIFVAAIAILVVGIQPVFIGLMAERLGLSLPQQGTLIAVEMCGSVIGTLLVPLFAARLGNRLACQSMAAALVLFNAAACLADALGPLLALRLLAGMASGALYAQAVFALGRMPGPDRSFGLLLLTQTLVFALMAAVVPQLAEHLGGGVALGVITGWFALAWWACGVLPRQLEVGEAVLSGPAACGSAAVGIAALLGMLCLQFSIYAVWGFVDGLAGEQGLDAAQVGWAVSLGLLGGLPGAGLPSLLGRRVGRLPMILVGSLCVALSVVLLARGVAHAAGLAGVVFLMNFGWVLALTYYMAAVVTHDPDGRLARLVSVVQVSSAASAPTLLSLAMGSDGQGLIFTFSLVAVLFGGVLQLLARMAQRRPAGRFLAD</sequence>
<feature type="transmembrane region" description="Helical" evidence="4">
    <location>
        <begin position="102"/>
        <end position="121"/>
    </location>
</feature>
<evidence type="ECO:0008006" key="7">
    <source>
        <dbReference type="Google" id="ProtNLM"/>
    </source>
</evidence>
<dbReference type="InterPro" id="IPR036259">
    <property type="entry name" value="MFS_trans_sf"/>
</dbReference>
<gene>
    <name evidence="5" type="ORF">PtoMrB4_29660</name>
</gene>
<dbReference type="GeneID" id="57398182"/>
<dbReference type="EMBL" id="AP022642">
    <property type="protein sequence ID" value="BCA28989.1"/>
    <property type="molecule type" value="Genomic_DNA"/>
</dbReference>
<feature type="transmembrane region" description="Helical" evidence="4">
    <location>
        <begin position="237"/>
        <end position="258"/>
    </location>
</feature>
<feature type="transmembrane region" description="Helical" evidence="4">
    <location>
        <begin position="289"/>
        <end position="311"/>
    </location>
</feature>
<dbReference type="GO" id="GO:0022857">
    <property type="term" value="F:transmembrane transporter activity"/>
    <property type="evidence" value="ECO:0007669"/>
    <property type="project" value="InterPro"/>
</dbReference>
<evidence type="ECO:0000256" key="4">
    <source>
        <dbReference type="SAM" id="Phobius"/>
    </source>
</evidence>
<name>A0A679GN87_9GAMM</name>
<evidence type="ECO:0000256" key="1">
    <source>
        <dbReference type="ARBA" id="ARBA00022692"/>
    </source>
</evidence>
<feature type="transmembrane region" description="Helical" evidence="4">
    <location>
        <begin position="12"/>
        <end position="35"/>
    </location>
</feature>
<evidence type="ECO:0000313" key="5">
    <source>
        <dbReference type="EMBL" id="BCA28989.1"/>
    </source>
</evidence>
<keyword evidence="2 4" id="KW-1133">Transmembrane helix</keyword>
<proteinExistence type="predicted"/>
<evidence type="ECO:0000313" key="6">
    <source>
        <dbReference type="Proteomes" id="UP000501237"/>
    </source>
</evidence>
<feature type="transmembrane region" description="Helical" evidence="4">
    <location>
        <begin position="323"/>
        <end position="346"/>
    </location>
</feature>